<accession>A0A7X1G040</accession>
<gene>
    <name evidence="2" type="ORF">H7F53_10210</name>
</gene>
<dbReference type="Pfam" id="PF12728">
    <property type="entry name" value="HTH_17"/>
    <property type="match status" value="1"/>
</dbReference>
<dbReference type="Gene3D" id="1.10.10.10">
    <property type="entry name" value="Winged helix-like DNA-binding domain superfamily/Winged helix DNA-binding domain"/>
    <property type="match status" value="1"/>
</dbReference>
<protein>
    <submittedName>
        <fullName evidence="2">Helix-turn-helix domain-containing protein</fullName>
    </submittedName>
</protein>
<evidence type="ECO:0000313" key="2">
    <source>
        <dbReference type="EMBL" id="MBC2669517.1"/>
    </source>
</evidence>
<feature type="domain" description="Helix-turn-helix" evidence="1">
    <location>
        <begin position="20"/>
        <end position="64"/>
    </location>
</feature>
<dbReference type="SUPFAM" id="SSF46955">
    <property type="entry name" value="Putative DNA-binding domain"/>
    <property type="match status" value="1"/>
</dbReference>
<comment type="caution">
    <text evidence="2">The sequence shown here is derived from an EMBL/GenBank/DDBJ whole genome shotgun (WGS) entry which is preliminary data.</text>
</comment>
<dbReference type="InterPro" id="IPR009061">
    <property type="entry name" value="DNA-bd_dom_put_sf"/>
</dbReference>
<dbReference type="InterPro" id="IPR041657">
    <property type="entry name" value="HTH_17"/>
</dbReference>
<dbReference type="InterPro" id="IPR036388">
    <property type="entry name" value="WH-like_DNA-bd_sf"/>
</dbReference>
<reference evidence="2 3" key="1">
    <citation type="submission" date="2020-08" db="EMBL/GenBank/DDBJ databases">
        <title>The genome sequence of type strain Novosphingobium piscinae KCTC 42194.</title>
        <authorList>
            <person name="Liu Y."/>
        </authorList>
    </citation>
    <scope>NUCLEOTIDE SEQUENCE [LARGE SCALE GENOMIC DNA]</scope>
    <source>
        <strain evidence="2 3">KCTC 42194</strain>
    </source>
</reference>
<organism evidence="2 3">
    <name type="scientific">Novosphingobium piscinae</name>
    <dbReference type="NCBI Taxonomy" id="1507448"/>
    <lineage>
        <taxon>Bacteria</taxon>
        <taxon>Pseudomonadati</taxon>
        <taxon>Pseudomonadota</taxon>
        <taxon>Alphaproteobacteria</taxon>
        <taxon>Sphingomonadales</taxon>
        <taxon>Sphingomonadaceae</taxon>
        <taxon>Novosphingobium</taxon>
    </lineage>
</organism>
<dbReference type="EMBL" id="JACLAX010000008">
    <property type="protein sequence ID" value="MBC2669517.1"/>
    <property type="molecule type" value="Genomic_DNA"/>
</dbReference>
<dbReference type="AlphaFoldDB" id="A0A7X1G040"/>
<proteinExistence type="predicted"/>
<name>A0A7X1G040_9SPHN</name>
<sequence>MTTKAVENSGPELSWDNNTTAEFLGCHPGHLARLRVTGESPPYFRVGKKVRYDPADVRAWINARKRRSTSEAT</sequence>
<evidence type="ECO:0000259" key="1">
    <source>
        <dbReference type="Pfam" id="PF12728"/>
    </source>
</evidence>
<dbReference type="Proteomes" id="UP000551327">
    <property type="component" value="Unassembled WGS sequence"/>
</dbReference>
<keyword evidence="3" id="KW-1185">Reference proteome</keyword>
<dbReference type="RefSeq" id="WP_185679374.1">
    <property type="nucleotide sequence ID" value="NZ_JACLAX010000008.1"/>
</dbReference>
<evidence type="ECO:0000313" key="3">
    <source>
        <dbReference type="Proteomes" id="UP000551327"/>
    </source>
</evidence>